<comment type="caution">
    <text evidence="2">The sequence shown here is derived from an EMBL/GenBank/DDBJ whole genome shotgun (WGS) entry which is preliminary data.</text>
</comment>
<gene>
    <name evidence="2" type="ORF">G3574_23460</name>
</gene>
<feature type="signal peptide" evidence="1">
    <location>
        <begin position="1"/>
        <end position="19"/>
    </location>
</feature>
<dbReference type="AlphaFoldDB" id="A0A6B3SYU8"/>
<evidence type="ECO:0000313" key="3">
    <source>
        <dbReference type="Proteomes" id="UP000482155"/>
    </source>
</evidence>
<organism evidence="2 3">
    <name type="scientific">Noviherbaspirillum galbum</name>
    <dbReference type="NCBI Taxonomy" id="2709383"/>
    <lineage>
        <taxon>Bacteria</taxon>
        <taxon>Pseudomonadati</taxon>
        <taxon>Pseudomonadota</taxon>
        <taxon>Betaproteobacteria</taxon>
        <taxon>Burkholderiales</taxon>
        <taxon>Oxalobacteraceae</taxon>
        <taxon>Noviherbaspirillum</taxon>
    </lineage>
</organism>
<name>A0A6B3SYU8_9BURK</name>
<accession>A0A6B3SYU8</accession>
<reference evidence="2 3" key="1">
    <citation type="submission" date="2020-02" db="EMBL/GenBank/DDBJ databases">
        <authorList>
            <person name="Kim M.K."/>
        </authorList>
    </citation>
    <scope>NUCLEOTIDE SEQUENCE [LARGE SCALE GENOMIC DNA]</scope>
    <source>
        <strain evidence="2 3">17J57-3</strain>
    </source>
</reference>
<keyword evidence="3" id="KW-1185">Reference proteome</keyword>
<proteinExistence type="predicted"/>
<feature type="chain" id="PRO_5025630697" evidence="1">
    <location>
        <begin position="20"/>
        <end position="176"/>
    </location>
</feature>
<keyword evidence="1" id="KW-0732">Signal</keyword>
<dbReference type="EMBL" id="JAAIVB010000078">
    <property type="protein sequence ID" value="NEX64052.1"/>
    <property type="molecule type" value="Genomic_DNA"/>
</dbReference>
<sequence>MLRPVIAAIALTVAGAALADAPQSKQDLVNRVMELWRMDAVGQAMLQEPVAEAVQQARAVLQGRAPADRRDAAMRDIAEDAKRFLQETTPIVTKSTEKLGPATLSPLLAERFSEDELRQIIAILESPVKTKFEALVPEMRKSLGEKVAADTREAIDPKLKDLTQRIGVRLRTAVMP</sequence>
<evidence type="ECO:0000256" key="1">
    <source>
        <dbReference type="SAM" id="SignalP"/>
    </source>
</evidence>
<dbReference type="Proteomes" id="UP000482155">
    <property type="component" value="Unassembled WGS sequence"/>
</dbReference>
<protein>
    <submittedName>
        <fullName evidence="2">DUF2059 domain-containing protein</fullName>
    </submittedName>
</protein>
<evidence type="ECO:0000313" key="2">
    <source>
        <dbReference type="EMBL" id="NEX64052.1"/>
    </source>
</evidence>
<dbReference type="RefSeq" id="WP_163967973.1">
    <property type="nucleotide sequence ID" value="NZ_JAAIVB010000078.1"/>
</dbReference>